<evidence type="ECO:0000313" key="5">
    <source>
        <dbReference type="Proteomes" id="UP001652740"/>
    </source>
</evidence>
<feature type="domain" description="BESS" evidence="4">
    <location>
        <begin position="183"/>
        <end position="222"/>
    </location>
</feature>
<evidence type="ECO:0000256" key="2">
    <source>
        <dbReference type="SAM" id="MobiDB-lite"/>
    </source>
</evidence>
<dbReference type="InterPro" id="IPR004210">
    <property type="entry name" value="BESS_motif"/>
</dbReference>
<feature type="compositionally biased region" description="Polar residues" evidence="2">
    <location>
        <begin position="131"/>
        <end position="145"/>
    </location>
</feature>
<gene>
    <name evidence="6" type="primary">LOC113517584</name>
</gene>
<evidence type="ECO:0000259" key="4">
    <source>
        <dbReference type="PROSITE" id="PS51031"/>
    </source>
</evidence>
<keyword evidence="5" id="KW-1185">Reference proteome</keyword>
<dbReference type="GeneID" id="113517584"/>
<evidence type="ECO:0000256" key="1">
    <source>
        <dbReference type="PROSITE-ProRule" id="PRU00371"/>
    </source>
</evidence>
<proteinExistence type="predicted"/>
<dbReference type="Pfam" id="PF10545">
    <property type="entry name" value="MADF_DNA_bdg"/>
    <property type="match status" value="1"/>
</dbReference>
<dbReference type="PROSITE" id="PS51029">
    <property type="entry name" value="MADF"/>
    <property type="match status" value="1"/>
</dbReference>
<dbReference type="InterPro" id="IPR006578">
    <property type="entry name" value="MADF-dom"/>
</dbReference>
<dbReference type="Proteomes" id="UP001652740">
    <property type="component" value="Unplaced"/>
</dbReference>
<dbReference type="AlphaFoldDB" id="A0A6J1WYG3"/>
<dbReference type="KEGG" id="gmw:113517584"/>
<evidence type="ECO:0000313" key="6">
    <source>
        <dbReference type="RefSeq" id="XP_026758100.3"/>
    </source>
</evidence>
<dbReference type="PANTHER" id="PTHR12243:SF67">
    <property type="entry name" value="COREPRESSOR OF PANGOLIN, ISOFORM A-RELATED"/>
    <property type="match status" value="1"/>
</dbReference>
<accession>A0A6J1WYG3</accession>
<sequence>MGANISAAMDFDTEKFIEEIKNRPVLWDFNNIHYFNKELKIQKWAELVKIFGNENMTIEDSVKCRNILQKKWKNIRDQYIKDLKLLEKHKRGLITGRRRCYVYFDQLHFLKETVMITTKRRFVDTADDDNGSVTNQEMGLPSSSDDAPVKRLKNDKKIERNKAREVVIPNKIMEQDCDVIDERDEDRLFLLSLVKEFKKIPEERKMDVKCEIMSLIRDVQMTPVNCAVKKEEDTESIYIEENIL</sequence>
<dbReference type="RefSeq" id="XP_026758100.3">
    <property type="nucleotide sequence ID" value="XM_026902299.3"/>
</dbReference>
<dbReference type="GO" id="GO:0003677">
    <property type="term" value="F:DNA binding"/>
    <property type="evidence" value="ECO:0007669"/>
    <property type="project" value="InterPro"/>
</dbReference>
<evidence type="ECO:0000259" key="3">
    <source>
        <dbReference type="PROSITE" id="PS51029"/>
    </source>
</evidence>
<dbReference type="Pfam" id="PF02944">
    <property type="entry name" value="BESS"/>
    <property type="match status" value="1"/>
</dbReference>
<reference evidence="6" key="1">
    <citation type="submission" date="2025-08" db="UniProtKB">
        <authorList>
            <consortium name="RefSeq"/>
        </authorList>
    </citation>
    <scope>IDENTIFICATION</scope>
    <source>
        <tissue evidence="6">Whole larvae</tissue>
    </source>
</reference>
<dbReference type="InterPro" id="IPR039353">
    <property type="entry name" value="TF_Adf1"/>
</dbReference>
<dbReference type="GO" id="GO:0005667">
    <property type="term" value="C:transcription regulator complex"/>
    <property type="evidence" value="ECO:0007669"/>
    <property type="project" value="TreeGrafter"/>
</dbReference>
<dbReference type="GO" id="GO:0005634">
    <property type="term" value="C:nucleus"/>
    <property type="evidence" value="ECO:0007669"/>
    <property type="project" value="UniProtKB-SubCell"/>
</dbReference>
<comment type="subcellular location">
    <subcellularLocation>
        <location evidence="1">Nucleus</location>
    </subcellularLocation>
</comment>
<dbReference type="PROSITE" id="PS51031">
    <property type="entry name" value="BESS"/>
    <property type="match status" value="1"/>
</dbReference>
<name>A0A6J1WYG3_GALME</name>
<feature type="domain" description="MADF" evidence="3">
    <location>
        <begin position="15"/>
        <end position="115"/>
    </location>
</feature>
<dbReference type="InParanoid" id="A0A6J1WYG3"/>
<dbReference type="PANTHER" id="PTHR12243">
    <property type="entry name" value="MADF DOMAIN TRANSCRIPTION FACTOR"/>
    <property type="match status" value="1"/>
</dbReference>
<protein>
    <submittedName>
        <fullName evidence="6">Uncharacterized protein LOC113517584</fullName>
    </submittedName>
</protein>
<dbReference type="SMART" id="SM00595">
    <property type="entry name" value="MADF"/>
    <property type="match status" value="1"/>
</dbReference>
<feature type="region of interest" description="Disordered" evidence="2">
    <location>
        <begin position="127"/>
        <end position="149"/>
    </location>
</feature>
<dbReference type="GO" id="GO:0006357">
    <property type="term" value="P:regulation of transcription by RNA polymerase II"/>
    <property type="evidence" value="ECO:0007669"/>
    <property type="project" value="TreeGrafter"/>
</dbReference>
<keyword evidence="1" id="KW-0539">Nucleus</keyword>
<organism evidence="5 6">
    <name type="scientific">Galleria mellonella</name>
    <name type="common">Greater wax moth</name>
    <dbReference type="NCBI Taxonomy" id="7137"/>
    <lineage>
        <taxon>Eukaryota</taxon>
        <taxon>Metazoa</taxon>
        <taxon>Ecdysozoa</taxon>
        <taxon>Arthropoda</taxon>
        <taxon>Hexapoda</taxon>
        <taxon>Insecta</taxon>
        <taxon>Pterygota</taxon>
        <taxon>Neoptera</taxon>
        <taxon>Endopterygota</taxon>
        <taxon>Lepidoptera</taxon>
        <taxon>Glossata</taxon>
        <taxon>Ditrysia</taxon>
        <taxon>Pyraloidea</taxon>
        <taxon>Pyralidae</taxon>
        <taxon>Galleriinae</taxon>
        <taxon>Galleria</taxon>
    </lineage>
</organism>